<dbReference type="STRING" id="58117.SAMN05421833_13056"/>
<comment type="cofactor">
    <cofactor evidence="1">
        <name>FAD</name>
        <dbReference type="ChEBI" id="CHEBI:57692"/>
    </cofactor>
</comment>
<proteinExistence type="predicted"/>
<gene>
    <name evidence="5" type="ORF">SAMN05421833_13056</name>
</gene>
<dbReference type="Gene3D" id="3.50.50.60">
    <property type="entry name" value="FAD/NAD(P)-binding domain"/>
    <property type="match status" value="1"/>
</dbReference>
<protein>
    <submittedName>
        <fullName evidence="5">2-polyprenyl-6-methoxyphenol hydroxylase</fullName>
    </submittedName>
</protein>
<reference evidence="6" key="1">
    <citation type="submission" date="2017-01" db="EMBL/GenBank/DDBJ databases">
        <authorList>
            <person name="Varghese N."/>
            <person name="Submissions S."/>
        </authorList>
    </citation>
    <scope>NUCLEOTIDE SEQUENCE [LARGE SCALE GENOMIC DNA]</scope>
    <source>
        <strain evidence="6">ATCC 12950</strain>
    </source>
</reference>
<sequence>MGEVVIVGGGPTGLWLAAELRLAGVEVTVLERRAERDPHSKGFTIHPRTMELWASRGVGEAFVAQGTRVPDSHFGLLDHRMDYGTLDTPFPYVLLLAQPKVEELMEDHARDLGVDIRRGHAFTALTQEKDRIVVRAEGPAGPSTMETAFLVGCDGAGSAVRPAAGIGFPGTASTAYAWVADVTLDDPPAVPYFQKTNAAGQVLVVPIGPGLHRVAGVDGTGVLGDEDRPAEKELRAWLVAVAGTDFGLHDPVWVSGTGSASCLADRYRDGQVLLAGDAAHRLFPAGGMGLNAGVQDAWNLGWKLAATVRGWAPDGLLDSYHAERHPVGAATLRLTRGQTALMTTFTPENLALRSVLDDAIARVPEFSRFLAEQVSGIGVAYGSDAGDHPLVGTRAPDLPLSGGPGLFALLTPGRYVLLDFTGAGRALPGRMAASPAPPLPPGLVVCAGAPVESRAEWRRVRAALIRPDGHVAWASEESDETALRSAAATALAATTRVRTPGS</sequence>
<dbReference type="InterPro" id="IPR036188">
    <property type="entry name" value="FAD/NAD-bd_sf"/>
</dbReference>
<dbReference type="Gene3D" id="3.30.70.2450">
    <property type="match status" value="1"/>
</dbReference>
<feature type="domain" description="FAD-binding" evidence="4">
    <location>
        <begin position="3"/>
        <end position="333"/>
    </location>
</feature>
<keyword evidence="6" id="KW-1185">Reference proteome</keyword>
<dbReference type="Pfam" id="PF21274">
    <property type="entry name" value="Rng_hyd_C"/>
    <property type="match status" value="1"/>
</dbReference>
<organism evidence="5 6">
    <name type="scientific">Microbispora rosea</name>
    <dbReference type="NCBI Taxonomy" id="58117"/>
    <lineage>
        <taxon>Bacteria</taxon>
        <taxon>Bacillati</taxon>
        <taxon>Actinomycetota</taxon>
        <taxon>Actinomycetes</taxon>
        <taxon>Streptosporangiales</taxon>
        <taxon>Streptosporangiaceae</taxon>
        <taxon>Microbispora</taxon>
    </lineage>
</organism>
<keyword evidence="3" id="KW-0274">FAD</keyword>
<evidence type="ECO:0000313" key="5">
    <source>
        <dbReference type="EMBL" id="SIS13645.1"/>
    </source>
</evidence>
<evidence type="ECO:0000256" key="3">
    <source>
        <dbReference type="ARBA" id="ARBA00022827"/>
    </source>
</evidence>
<dbReference type="PANTHER" id="PTHR43004:SF19">
    <property type="entry name" value="BINDING MONOOXYGENASE, PUTATIVE (JCVI)-RELATED"/>
    <property type="match status" value="1"/>
</dbReference>
<name>A0A1N7GM20_9ACTN</name>
<dbReference type="Pfam" id="PF01494">
    <property type="entry name" value="FAD_binding_3"/>
    <property type="match status" value="1"/>
</dbReference>
<accession>A0A1N7GM20</accession>
<evidence type="ECO:0000313" key="6">
    <source>
        <dbReference type="Proteomes" id="UP000186096"/>
    </source>
</evidence>
<evidence type="ECO:0000259" key="4">
    <source>
        <dbReference type="Pfam" id="PF01494"/>
    </source>
</evidence>
<evidence type="ECO:0000256" key="1">
    <source>
        <dbReference type="ARBA" id="ARBA00001974"/>
    </source>
</evidence>
<dbReference type="PANTHER" id="PTHR43004">
    <property type="entry name" value="TRK SYSTEM POTASSIUM UPTAKE PROTEIN"/>
    <property type="match status" value="1"/>
</dbReference>
<dbReference type="InterPro" id="IPR050641">
    <property type="entry name" value="RIFMO-like"/>
</dbReference>
<dbReference type="PRINTS" id="PR00420">
    <property type="entry name" value="RNGMNOXGNASE"/>
</dbReference>
<dbReference type="EMBL" id="FTNI01000030">
    <property type="protein sequence ID" value="SIS13645.1"/>
    <property type="molecule type" value="Genomic_DNA"/>
</dbReference>
<dbReference type="GO" id="GO:0071949">
    <property type="term" value="F:FAD binding"/>
    <property type="evidence" value="ECO:0007669"/>
    <property type="project" value="InterPro"/>
</dbReference>
<dbReference type="SUPFAM" id="SSF51905">
    <property type="entry name" value="FAD/NAD(P)-binding domain"/>
    <property type="match status" value="1"/>
</dbReference>
<keyword evidence="2" id="KW-0285">Flavoprotein</keyword>
<dbReference type="AlphaFoldDB" id="A0A1N7GM20"/>
<dbReference type="InterPro" id="IPR002938">
    <property type="entry name" value="FAD-bd"/>
</dbReference>
<evidence type="ECO:0000256" key="2">
    <source>
        <dbReference type="ARBA" id="ARBA00022630"/>
    </source>
</evidence>
<dbReference type="Proteomes" id="UP000186096">
    <property type="component" value="Unassembled WGS sequence"/>
</dbReference>
<dbReference type="GO" id="GO:0016709">
    <property type="term" value="F:oxidoreductase activity, acting on paired donors, with incorporation or reduction of molecular oxygen, NAD(P)H as one donor, and incorporation of one atom of oxygen"/>
    <property type="evidence" value="ECO:0007669"/>
    <property type="project" value="UniProtKB-ARBA"/>
</dbReference>
<dbReference type="Gene3D" id="3.40.30.120">
    <property type="match status" value="1"/>
</dbReference>
<dbReference type="OrthoDB" id="8670884at2"/>